<sequence length="223" mass="26050">MSKVTALKKSAGESKTIETVKNCRIPNVEVPSAIMQAVQAFIKDKGSTMAQFWKEAATYRLQAEEIKDAKEELDRILGQIAYAEDKLRYIEDKEELIADRETRLGELEQAQDAIIEERKKELELRAKALEEDYQAKLAELKETGVRQQEEYKARLAAIENEVRERSEEYRRYMELDFQDKEREIMKREAQIEVRDEITAEKEKFWSTMYDAVVKLTRVCGALK</sequence>
<dbReference type="EMBL" id="QFGA01000004">
    <property type="protein sequence ID" value="TEB04135.1"/>
    <property type="molecule type" value="Genomic_DNA"/>
</dbReference>
<dbReference type="AlphaFoldDB" id="A0A4Y7R592"/>
<keyword evidence="3" id="KW-1185">Reference proteome</keyword>
<organism evidence="2 3">
    <name type="scientific">Pelotomaculum schinkii</name>
    <dbReference type="NCBI Taxonomy" id="78350"/>
    <lineage>
        <taxon>Bacteria</taxon>
        <taxon>Bacillati</taxon>
        <taxon>Bacillota</taxon>
        <taxon>Clostridia</taxon>
        <taxon>Eubacteriales</taxon>
        <taxon>Desulfotomaculaceae</taxon>
        <taxon>Pelotomaculum</taxon>
    </lineage>
</organism>
<comment type="caution">
    <text evidence="2">The sequence shown here is derived from an EMBL/GenBank/DDBJ whole genome shotgun (WGS) entry which is preliminary data.</text>
</comment>
<proteinExistence type="predicted"/>
<dbReference type="Proteomes" id="UP000298324">
    <property type="component" value="Unassembled WGS sequence"/>
</dbReference>
<protein>
    <submittedName>
        <fullName evidence="2">Uncharacterized protein</fullName>
    </submittedName>
</protein>
<evidence type="ECO:0000313" key="3">
    <source>
        <dbReference type="Proteomes" id="UP000298324"/>
    </source>
</evidence>
<dbReference type="RefSeq" id="WP_190259377.1">
    <property type="nucleotide sequence ID" value="NZ_QFGA01000004.1"/>
</dbReference>
<gene>
    <name evidence="2" type="ORF">Psch_03857</name>
</gene>
<accession>A0A4Y7R592</accession>
<reference evidence="2 3" key="1">
    <citation type="journal article" date="2018" name="Environ. Microbiol.">
        <title>Novel energy conservation strategies and behaviour of Pelotomaculum schinkii driving syntrophic propionate catabolism.</title>
        <authorList>
            <person name="Hidalgo-Ahumada C.A.P."/>
            <person name="Nobu M.K."/>
            <person name="Narihiro T."/>
            <person name="Tamaki H."/>
            <person name="Liu W.T."/>
            <person name="Kamagata Y."/>
            <person name="Stams A.J.M."/>
            <person name="Imachi H."/>
            <person name="Sousa D.Z."/>
        </authorList>
    </citation>
    <scope>NUCLEOTIDE SEQUENCE [LARGE SCALE GENOMIC DNA]</scope>
    <source>
        <strain evidence="2 3">HH</strain>
    </source>
</reference>
<feature type="coiled-coil region" evidence="1">
    <location>
        <begin position="59"/>
        <end position="175"/>
    </location>
</feature>
<evidence type="ECO:0000256" key="1">
    <source>
        <dbReference type="SAM" id="Coils"/>
    </source>
</evidence>
<evidence type="ECO:0000313" key="2">
    <source>
        <dbReference type="EMBL" id="TEB04135.1"/>
    </source>
</evidence>
<keyword evidence="1" id="KW-0175">Coiled coil</keyword>
<name>A0A4Y7R592_9FIRM</name>